<dbReference type="OrthoDB" id="434939at2759"/>
<evidence type="ECO:0000313" key="5">
    <source>
        <dbReference type="EMBL" id="PIK41562.1"/>
    </source>
</evidence>
<feature type="compositionally biased region" description="Basic and acidic residues" evidence="3">
    <location>
        <begin position="191"/>
        <end position="231"/>
    </location>
</feature>
<evidence type="ECO:0000256" key="1">
    <source>
        <dbReference type="ARBA" id="ARBA00004123"/>
    </source>
</evidence>
<dbReference type="InterPro" id="IPR013894">
    <property type="entry name" value="RMI1_OB"/>
</dbReference>
<dbReference type="EMBL" id="MRZV01001008">
    <property type="protein sequence ID" value="PIK41562.1"/>
    <property type="molecule type" value="Genomic_DNA"/>
</dbReference>
<dbReference type="PANTHER" id="PTHR13681">
    <property type="entry name" value="SURVIVAL OF MOTOR NEURON-RELATED-SPLICING FACTOR 30-RELATED"/>
    <property type="match status" value="1"/>
</dbReference>
<dbReference type="AlphaFoldDB" id="A0A2G8K0P0"/>
<dbReference type="InterPro" id="IPR042470">
    <property type="entry name" value="RMI1_N_C_sf"/>
</dbReference>
<feature type="region of interest" description="Disordered" evidence="3">
    <location>
        <begin position="176"/>
        <end position="245"/>
    </location>
</feature>
<comment type="caution">
    <text evidence="5">The sequence shown here is derived from an EMBL/GenBank/DDBJ whole genome shotgun (WGS) entry which is preliminary data.</text>
</comment>
<name>A0A2G8K0P0_STIJA</name>
<evidence type="ECO:0000256" key="3">
    <source>
        <dbReference type="SAM" id="MobiDB-lite"/>
    </source>
</evidence>
<dbReference type="Pfam" id="PF08585">
    <property type="entry name" value="RMI1_N_C"/>
    <property type="match status" value="1"/>
</dbReference>
<protein>
    <submittedName>
        <fullName evidence="5">Putative tudor domain-containing protein 3</fullName>
    </submittedName>
</protein>
<dbReference type="Gene3D" id="2.40.50.770">
    <property type="entry name" value="RecQ-mediated genome instability protein Rmi1, C-terminal domain"/>
    <property type="match status" value="1"/>
</dbReference>
<accession>A0A2G8K0P0</accession>
<sequence length="245" mass="26947">MDAQLKSKGWFLTNEGLDLCKEGLVNPSVDTLIQRALDLDLRLLSSGNHDEANKGKTDAVQGPLIVQIQKIRNVAAPKLNEESNYAPKLLRIQLTDGNTAYSGLLLHTIPKIDMNTAPGTKLLIKGRLLLKQGLMLLDQNNTKVLGGHVDEMVERWKLAKKLSQFTRAIKVEGAPPPWVPFGQRKNMAASHRNDHSGKGGKKSLETNQKDLTETDKAFEEQRKAAIQEVGKHQSKKFGGGKSSAV</sequence>
<organism evidence="5 6">
    <name type="scientific">Stichopus japonicus</name>
    <name type="common">Sea cucumber</name>
    <dbReference type="NCBI Taxonomy" id="307972"/>
    <lineage>
        <taxon>Eukaryota</taxon>
        <taxon>Metazoa</taxon>
        <taxon>Echinodermata</taxon>
        <taxon>Eleutherozoa</taxon>
        <taxon>Echinozoa</taxon>
        <taxon>Holothuroidea</taxon>
        <taxon>Aspidochirotacea</taxon>
        <taxon>Aspidochirotida</taxon>
        <taxon>Stichopodidae</taxon>
        <taxon>Apostichopus</taxon>
    </lineage>
</organism>
<dbReference type="GO" id="GO:0005634">
    <property type="term" value="C:nucleus"/>
    <property type="evidence" value="ECO:0007669"/>
    <property type="project" value="UniProtKB-SubCell"/>
</dbReference>
<proteinExistence type="predicted"/>
<gene>
    <name evidence="5" type="ORF">BSL78_21589</name>
</gene>
<reference evidence="5 6" key="1">
    <citation type="journal article" date="2017" name="PLoS Biol.">
        <title>The sea cucumber genome provides insights into morphological evolution and visceral regeneration.</title>
        <authorList>
            <person name="Zhang X."/>
            <person name="Sun L."/>
            <person name="Yuan J."/>
            <person name="Sun Y."/>
            <person name="Gao Y."/>
            <person name="Zhang L."/>
            <person name="Li S."/>
            <person name="Dai H."/>
            <person name="Hamel J.F."/>
            <person name="Liu C."/>
            <person name="Yu Y."/>
            <person name="Liu S."/>
            <person name="Lin W."/>
            <person name="Guo K."/>
            <person name="Jin S."/>
            <person name="Xu P."/>
            <person name="Storey K.B."/>
            <person name="Huan P."/>
            <person name="Zhang T."/>
            <person name="Zhou Y."/>
            <person name="Zhang J."/>
            <person name="Lin C."/>
            <person name="Li X."/>
            <person name="Xing L."/>
            <person name="Huo D."/>
            <person name="Sun M."/>
            <person name="Wang L."/>
            <person name="Mercier A."/>
            <person name="Li F."/>
            <person name="Yang H."/>
            <person name="Xiang J."/>
        </authorList>
    </citation>
    <scope>NUCLEOTIDE SEQUENCE [LARGE SCALE GENOMIC DNA]</scope>
    <source>
        <strain evidence="5">Shaxun</strain>
        <tissue evidence="5">Muscle</tissue>
    </source>
</reference>
<evidence type="ECO:0000313" key="6">
    <source>
        <dbReference type="Proteomes" id="UP000230750"/>
    </source>
</evidence>
<evidence type="ECO:0000259" key="4">
    <source>
        <dbReference type="Pfam" id="PF08585"/>
    </source>
</evidence>
<evidence type="ECO:0000256" key="2">
    <source>
        <dbReference type="ARBA" id="ARBA00023242"/>
    </source>
</evidence>
<feature type="domain" description="RecQ mediated genome instability protein 1 OB-fold" evidence="4">
    <location>
        <begin position="60"/>
        <end position="157"/>
    </location>
</feature>
<dbReference type="Proteomes" id="UP000230750">
    <property type="component" value="Unassembled WGS sequence"/>
</dbReference>
<keyword evidence="6" id="KW-1185">Reference proteome</keyword>
<comment type="subcellular location">
    <subcellularLocation>
        <location evidence="1">Nucleus</location>
    </subcellularLocation>
</comment>
<dbReference type="PANTHER" id="PTHR13681:SF24">
    <property type="entry name" value="TUDOR DOMAIN-CONTAINING PROTEIN 3"/>
    <property type="match status" value="1"/>
</dbReference>
<dbReference type="STRING" id="307972.A0A2G8K0P0"/>
<dbReference type="SMART" id="SM01161">
    <property type="entry name" value="DUF1767"/>
    <property type="match status" value="1"/>
</dbReference>
<keyword evidence="2" id="KW-0539">Nucleus</keyword>